<reference evidence="1" key="1">
    <citation type="submission" date="2019-03" db="EMBL/GenBank/DDBJ databases">
        <title>Largest Complete Mitochondrial Genome of a Gymnosperm, Sitka Spruce (Picea sitchensis), Indicates Complex Physical Structure.</title>
        <authorList>
            <person name="Jackman S.D."/>
            <person name="Coombe L."/>
            <person name="Warren R."/>
            <person name="Kirk H."/>
            <person name="Trinh E."/>
            <person name="McLeod T."/>
            <person name="Pleasance S."/>
            <person name="Pandoh P."/>
            <person name="Zhao Y."/>
            <person name="Coope R."/>
            <person name="Bousquet J."/>
            <person name="Bohlmann J.C."/>
            <person name="Jones S.J.M."/>
            <person name="Birol I."/>
        </authorList>
    </citation>
    <scope>NUCLEOTIDE SEQUENCE</scope>
    <source>
        <strain evidence="1">Q903</strain>
    </source>
</reference>
<geneLocation type="mitochondrion" evidence="1"/>
<organism evidence="1">
    <name type="scientific">Picea sitchensis</name>
    <name type="common">Sitka spruce</name>
    <name type="synonym">Pinus sitchensis</name>
    <dbReference type="NCBI Taxonomy" id="3332"/>
    <lineage>
        <taxon>Eukaryota</taxon>
        <taxon>Viridiplantae</taxon>
        <taxon>Streptophyta</taxon>
        <taxon>Embryophyta</taxon>
        <taxon>Tracheophyta</taxon>
        <taxon>Spermatophyta</taxon>
        <taxon>Pinopsida</taxon>
        <taxon>Pinidae</taxon>
        <taxon>Conifers I</taxon>
        <taxon>Pinales</taxon>
        <taxon>Pinaceae</taxon>
        <taxon>Picea</taxon>
    </lineage>
</organism>
<protein>
    <submittedName>
        <fullName evidence="1">Uncharacterized protein</fullName>
    </submittedName>
</protein>
<evidence type="ECO:0000313" key="1">
    <source>
        <dbReference type="EMBL" id="QHR89947.1"/>
    </source>
</evidence>
<gene>
    <name evidence="1" type="primary">orf03992</name>
    <name evidence="1" type="ORF">Q903MT_gene3969</name>
</gene>
<name>A0A6B9XWG9_PICSI</name>
<proteinExistence type="predicted"/>
<dbReference type="AlphaFoldDB" id="A0A6B9XWG9"/>
<keyword evidence="1" id="KW-0496">Mitochondrion</keyword>
<sequence length="49" mass="5512">MLIRMLSQLLVLQPMLPSLLLPVLLGFYIDLALALDLNLELEEVLPPLL</sequence>
<accession>A0A6B9XWG9</accession>
<dbReference type="EMBL" id="MK697699">
    <property type="protein sequence ID" value="QHR89947.1"/>
    <property type="molecule type" value="Genomic_DNA"/>
</dbReference>